<accession>A0A182CZK2</accession>
<proteinExistence type="predicted"/>
<organism evidence="1">
    <name type="scientific">Blastochloris viridis</name>
    <name type="common">Rhodopseudomonas viridis</name>
    <dbReference type="NCBI Taxonomy" id="1079"/>
    <lineage>
        <taxon>Bacteria</taxon>
        <taxon>Pseudomonadati</taxon>
        <taxon>Pseudomonadota</taxon>
        <taxon>Alphaproteobacteria</taxon>
        <taxon>Hyphomicrobiales</taxon>
        <taxon>Blastochloridaceae</taxon>
        <taxon>Blastochloris</taxon>
    </lineage>
</organism>
<dbReference type="EMBL" id="AP014854">
    <property type="protein sequence ID" value="BAR98383.1"/>
    <property type="molecule type" value="Genomic_DNA"/>
</dbReference>
<protein>
    <submittedName>
        <fullName evidence="1">Uncharacterized protein</fullName>
    </submittedName>
</protein>
<evidence type="ECO:0000313" key="1">
    <source>
        <dbReference type="EMBL" id="BAR98383.1"/>
    </source>
</evidence>
<dbReference type="AlphaFoldDB" id="A0A182CZK2"/>
<name>A0A182CZK2_BLAVI</name>
<reference evidence="1" key="1">
    <citation type="journal article" date="2015" name="Genome Announc.">
        <title>Complete Genome Sequence of the Bacteriochlorophyll b-Producing Photosynthetic Bacterium Blastochloris viridis.</title>
        <authorList>
            <person name="Tsukatani Y."/>
            <person name="Hirose Y."/>
            <person name="Harada J."/>
            <person name="Misawa N."/>
            <person name="Mori K."/>
            <person name="Inoue K."/>
            <person name="Tamiaki H."/>
        </authorList>
    </citation>
    <scope>NUCLEOTIDE SEQUENCE [LARGE SCALE GENOMIC DNA]</scope>
    <source>
        <strain evidence="1">DSM 133</strain>
    </source>
</reference>
<sequence>MEIRRQHHTDCGGSRAVVRDTAFREIVDFTRAPGTVRRPDATGVPGRQRRW</sequence>
<gene>
    <name evidence="1" type="ORF">BV133_790</name>
</gene>